<proteinExistence type="predicted"/>
<name>A0A6A6BGR0_9PEZI</name>
<dbReference type="RefSeq" id="XP_033399041.1">
    <property type="nucleotide sequence ID" value="XM_033535773.1"/>
</dbReference>
<dbReference type="EMBL" id="ML995482">
    <property type="protein sequence ID" value="KAF2143329.1"/>
    <property type="molecule type" value="Genomic_DNA"/>
</dbReference>
<dbReference type="Proteomes" id="UP000799438">
    <property type="component" value="Unassembled WGS sequence"/>
</dbReference>
<sequence>MLALRLIWRALALVPNSLKGSVALVKETTSVPSGASLVDRRDHVARVGVELVWEEISSVSNCGLTLCRSPLRPTIYFRVWSTT</sequence>
<accession>A0A6A6BGR0</accession>
<gene>
    <name evidence="1" type="ORF">K452DRAFT_169278</name>
</gene>
<keyword evidence="2" id="KW-1185">Reference proteome</keyword>
<dbReference type="AlphaFoldDB" id="A0A6A6BGR0"/>
<evidence type="ECO:0000313" key="2">
    <source>
        <dbReference type="Proteomes" id="UP000799438"/>
    </source>
</evidence>
<protein>
    <submittedName>
        <fullName evidence="1">Uncharacterized protein</fullName>
    </submittedName>
</protein>
<reference evidence="1" key="1">
    <citation type="journal article" date="2020" name="Stud. Mycol.">
        <title>101 Dothideomycetes genomes: a test case for predicting lifestyles and emergence of pathogens.</title>
        <authorList>
            <person name="Haridas S."/>
            <person name="Albert R."/>
            <person name="Binder M."/>
            <person name="Bloem J."/>
            <person name="Labutti K."/>
            <person name="Salamov A."/>
            <person name="Andreopoulos B."/>
            <person name="Baker S."/>
            <person name="Barry K."/>
            <person name="Bills G."/>
            <person name="Bluhm B."/>
            <person name="Cannon C."/>
            <person name="Castanera R."/>
            <person name="Culley D."/>
            <person name="Daum C."/>
            <person name="Ezra D."/>
            <person name="Gonzalez J."/>
            <person name="Henrissat B."/>
            <person name="Kuo A."/>
            <person name="Liang C."/>
            <person name="Lipzen A."/>
            <person name="Lutzoni F."/>
            <person name="Magnuson J."/>
            <person name="Mondo S."/>
            <person name="Nolan M."/>
            <person name="Ohm R."/>
            <person name="Pangilinan J."/>
            <person name="Park H.-J."/>
            <person name="Ramirez L."/>
            <person name="Alfaro M."/>
            <person name="Sun H."/>
            <person name="Tritt A."/>
            <person name="Yoshinaga Y."/>
            <person name="Zwiers L.-H."/>
            <person name="Turgeon B."/>
            <person name="Goodwin S."/>
            <person name="Spatafora J."/>
            <person name="Crous P."/>
            <person name="Grigoriev I."/>
        </authorList>
    </citation>
    <scope>NUCLEOTIDE SEQUENCE</scope>
    <source>
        <strain evidence="1">CBS 121167</strain>
    </source>
</reference>
<dbReference type="GeneID" id="54293269"/>
<organism evidence="1 2">
    <name type="scientific">Aplosporella prunicola CBS 121167</name>
    <dbReference type="NCBI Taxonomy" id="1176127"/>
    <lineage>
        <taxon>Eukaryota</taxon>
        <taxon>Fungi</taxon>
        <taxon>Dikarya</taxon>
        <taxon>Ascomycota</taxon>
        <taxon>Pezizomycotina</taxon>
        <taxon>Dothideomycetes</taxon>
        <taxon>Dothideomycetes incertae sedis</taxon>
        <taxon>Botryosphaeriales</taxon>
        <taxon>Aplosporellaceae</taxon>
        <taxon>Aplosporella</taxon>
    </lineage>
</organism>
<evidence type="ECO:0000313" key="1">
    <source>
        <dbReference type="EMBL" id="KAF2143329.1"/>
    </source>
</evidence>